<evidence type="ECO:0000313" key="2">
    <source>
        <dbReference type="Proteomes" id="UP000637643"/>
    </source>
</evidence>
<evidence type="ECO:0000313" key="1">
    <source>
        <dbReference type="EMBL" id="GGG06548.1"/>
    </source>
</evidence>
<name>A0A917D1S8_9BACL</name>
<dbReference type="EMBL" id="BMKR01000041">
    <property type="protein sequence ID" value="GGG06548.1"/>
    <property type="molecule type" value="Genomic_DNA"/>
</dbReference>
<protein>
    <submittedName>
        <fullName evidence="1">Uncharacterized protein</fullName>
    </submittedName>
</protein>
<comment type="caution">
    <text evidence="1">The sequence shown here is derived from an EMBL/GenBank/DDBJ whole genome shotgun (WGS) entry which is preliminary data.</text>
</comment>
<proteinExistence type="predicted"/>
<sequence>MEWNPSNYLLDKYISADLSSLTENNTLPYNKEIQWVNAFVLNATLRFRYEEKQRIYLMNFLRRIESTFHQYNYGSLELDDFLNHDKASVSKYLSAVVCIETSVSHLYQAYMIGSKMIGENLFVRNDGSSIERLNKLYNIVKHYDSAISSDSVEELNTNEATMDWLENSAALQNDDPFSFILQDLYIDDIWEETQNENEKKRKSLIKKIEKLESFAELNQLLLKEYRDELKKYEYCK</sequence>
<dbReference type="AlphaFoldDB" id="A0A917D1S8"/>
<reference evidence="1" key="1">
    <citation type="journal article" date="2014" name="Int. J. Syst. Evol. Microbiol.">
        <title>Complete genome sequence of Corynebacterium casei LMG S-19264T (=DSM 44701T), isolated from a smear-ripened cheese.</title>
        <authorList>
            <consortium name="US DOE Joint Genome Institute (JGI-PGF)"/>
            <person name="Walter F."/>
            <person name="Albersmeier A."/>
            <person name="Kalinowski J."/>
            <person name="Ruckert C."/>
        </authorList>
    </citation>
    <scope>NUCLEOTIDE SEQUENCE</scope>
    <source>
        <strain evidence="1">CGMCC 1.16134</strain>
    </source>
</reference>
<organism evidence="1 2">
    <name type="scientific">Paenibacillus albidus</name>
    <dbReference type="NCBI Taxonomy" id="2041023"/>
    <lineage>
        <taxon>Bacteria</taxon>
        <taxon>Bacillati</taxon>
        <taxon>Bacillota</taxon>
        <taxon>Bacilli</taxon>
        <taxon>Bacillales</taxon>
        <taxon>Paenibacillaceae</taxon>
        <taxon>Paenibacillus</taxon>
    </lineage>
</organism>
<keyword evidence="2" id="KW-1185">Reference proteome</keyword>
<reference evidence="1" key="2">
    <citation type="submission" date="2020-09" db="EMBL/GenBank/DDBJ databases">
        <authorList>
            <person name="Sun Q."/>
            <person name="Zhou Y."/>
        </authorList>
    </citation>
    <scope>NUCLEOTIDE SEQUENCE</scope>
    <source>
        <strain evidence="1">CGMCC 1.16134</strain>
    </source>
</reference>
<dbReference type="RefSeq" id="WP_189031200.1">
    <property type="nucleotide sequence ID" value="NZ_BMKR01000041.1"/>
</dbReference>
<gene>
    <name evidence="1" type="ORF">GCM10010912_58960</name>
</gene>
<accession>A0A917D1S8</accession>
<dbReference type="Proteomes" id="UP000637643">
    <property type="component" value="Unassembled WGS sequence"/>
</dbReference>